<dbReference type="PROSITE" id="PS00018">
    <property type="entry name" value="EF_HAND_1"/>
    <property type="match status" value="1"/>
</dbReference>
<dbReference type="InterPro" id="IPR035952">
    <property type="entry name" value="Rhomboid-like_sf"/>
</dbReference>
<feature type="transmembrane region" description="Helical" evidence="7">
    <location>
        <begin position="293"/>
        <end position="313"/>
    </location>
</feature>
<keyword evidence="5 7" id="KW-1133">Transmembrane helix</keyword>
<dbReference type="InterPro" id="IPR051739">
    <property type="entry name" value="Rhomboid_IM_Serine_Proteases"/>
</dbReference>
<accession>A0ABN7AD77</accession>
<dbReference type="PANTHER" id="PTHR45840">
    <property type="entry name" value="RHOMBOID-RELATED PROTEIN"/>
    <property type="match status" value="1"/>
</dbReference>
<name>A0ABN7AD77_9HEMI</name>
<evidence type="ECO:0000256" key="4">
    <source>
        <dbReference type="ARBA" id="ARBA00022837"/>
    </source>
</evidence>
<reference evidence="9 10" key="1">
    <citation type="submission" date="2023-09" db="EMBL/GenBank/DDBJ databases">
        <title>Nesidiocoris tenuis whole genome shotgun sequence.</title>
        <authorList>
            <person name="Shibata T."/>
            <person name="Shimoda M."/>
            <person name="Kobayashi T."/>
            <person name="Uehara T."/>
        </authorList>
    </citation>
    <scope>NUCLEOTIDE SEQUENCE [LARGE SCALE GENOMIC DNA]</scope>
    <source>
        <strain evidence="9 10">Japan</strain>
    </source>
</reference>
<evidence type="ECO:0000256" key="3">
    <source>
        <dbReference type="ARBA" id="ARBA00022692"/>
    </source>
</evidence>
<dbReference type="SUPFAM" id="SSF47473">
    <property type="entry name" value="EF-hand"/>
    <property type="match status" value="1"/>
</dbReference>
<feature type="transmembrane region" description="Helical" evidence="7">
    <location>
        <begin position="232"/>
        <end position="253"/>
    </location>
</feature>
<dbReference type="InterPro" id="IPR002048">
    <property type="entry name" value="EF_hand_dom"/>
</dbReference>
<dbReference type="InterPro" id="IPR011992">
    <property type="entry name" value="EF-hand-dom_pair"/>
</dbReference>
<evidence type="ECO:0000313" key="9">
    <source>
        <dbReference type="EMBL" id="BES90219.1"/>
    </source>
</evidence>
<dbReference type="Pfam" id="PF01694">
    <property type="entry name" value="Rhomboid"/>
    <property type="match status" value="1"/>
</dbReference>
<feature type="domain" description="EF-hand" evidence="8">
    <location>
        <begin position="54"/>
        <end position="89"/>
    </location>
</feature>
<sequence length="356" mass="40432">MQNIARKGDVALTPFRVDQWQQFFNRYDRNGDGRIPITDFIAALRAEGRNVPPKIIRGLQKRIQMADTNQDQIITFDEFTEMIQSKEGSKYGKYFQKYIHYTVASRARYDTTDGEYEDEYSCSPPKLCMAIFSIIELITFIYDWVYYDGAPRYGSLGEILIYDPSRRKEAWRYVTYMFVHMGTAHLVVNLSVQILLGVPLEMVHGNWRVFCIYISGVLAGSLGTSISDPTVFLAGASGGVYALMTAHISTIIMNWTEMKFALYQLFVFGCLIIVDVGQALYGRYSGDPAASRIGYVAHFAGAVTGLLVGINVLRNLRVKRWENYVWWASLVLFSCLMLSAITINVAFPSYFPPQKV</sequence>
<protein>
    <submittedName>
        <fullName evidence="9">Rhomboid family</fullName>
    </submittedName>
</protein>
<dbReference type="PANTHER" id="PTHR45840:SF8">
    <property type="entry name" value="RHOMBOID PROTEASE"/>
    <property type="match status" value="1"/>
</dbReference>
<dbReference type="InterPro" id="IPR022764">
    <property type="entry name" value="Peptidase_S54_rhomboid_dom"/>
</dbReference>
<organism evidence="9 10">
    <name type="scientific">Nesidiocoris tenuis</name>
    <dbReference type="NCBI Taxonomy" id="355587"/>
    <lineage>
        <taxon>Eukaryota</taxon>
        <taxon>Metazoa</taxon>
        <taxon>Ecdysozoa</taxon>
        <taxon>Arthropoda</taxon>
        <taxon>Hexapoda</taxon>
        <taxon>Insecta</taxon>
        <taxon>Pterygota</taxon>
        <taxon>Neoptera</taxon>
        <taxon>Paraneoptera</taxon>
        <taxon>Hemiptera</taxon>
        <taxon>Heteroptera</taxon>
        <taxon>Panheteroptera</taxon>
        <taxon>Cimicomorpha</taxon>
        <taxon>Miridae</taxon>
        <taxon>Dicyphina</taxon>
        <taxon>Nesidiocoris</taxon>
    </lineage>
</organism>
<dbReference type="Gene3D" id="1.20.1540.10">
    <property type="entry name" value="Rhomboid-like"/>
    <property type="match status" value="1"/>
</dbReference>
<feature type="transmembrane region" description="Helical" evidence="7">
    <location>
        <begin position="260"/>
        <end position="281"/>
    </location>
</feature>
<feature type="domain" description="EF-hand" evidence="8">
    <location>
        <begin position="15"/>
        <end position="50"/>
    </location>
</feature>
<keyword evidence="6 7" id="KW-0472">Membrane</keyword>
<dbReference type="PROSITE" id="PS50222">
    <property type="entry name" value="EF_HAND_2"/>
    <property type="match status" value="2"/>
</dbReference>
<dbReference type="Proteomes" id="UP001307889">
    <property type="component" value="Chromosome 2"/>
</dbReference>
<comment type="subcellular location">
    <subcellularLocation>
        <location evidence="1">Membrane</location>
        <topology evidence="1">Multi-pass membrane protein</topology>
    </subcellularLocation>
</comment>
<dbReference type="Pfam" id="PF13499">
    <property type="entry name" value="EF-hand_7"/>
    <property type="match status" value="1"/>
</dbReference>
<dbReference type="Gene3D" id="1.10.238.10">
    <property type="entry name" value="EF-hand"/>
    <property type="match status" value="1"/>
</dbReference>
<feature type="transmembrane region" description="Helical" evidence="7">
    <location>
        <begin position="127"/>
        <end position="147"/>
    </location>
</feature>
<evidence type="ECO:0000259" key="8">
    <source>
        <dbReference type="PROSITE" id="PS50222"/>
    </source>
</evidence>
<evidence type="ECO:0000256" key="1">
    <source>
        <dbReference type="ARBA" id="ARBA00004141"/>
    </source>
</evidence>
<evidence type="ECO:0000256" key="7">
    <source>
        <dbReference type="SAM" id="Phobius"/>
    </source>
</evidence>
<dbReference type="EMBL" id="AP028910">
    <property type="protein sequence ID" value="BES90219.1"/>
    <property type="molecule type" value="Genomic_DNA"/>
</dbReference>
<feature type="transmembrane region" description="Helical" evidence="7">
    <location>
        <begin position="325"/>
        <end position="347"/>
    </location>
</feature>
<evidence type="ECO:0000256" key="2">
    <source>
        <dbReference type="ARBA" id="ARBA00009045"/>
    </source>
</evidence>
<proteinExistence type="inferred from homology"/>
<evidence type="ECO:0000256" key="6">
    <source>
        <dbReference type="ARBA" id="ARBA00023136"/>
    </source>
</evidence>
<dbReference type="SMART" id="SM00054">
    <property type="entry name" value="EFh"/>
    <property type="match status" value="2"/>
</dbReference>
<feature type="transmembrane region" description="Helical" evidence="7">
    <location>
        <begin position="207"/>
        <end position="226"/>
    </location>
</feature>
<dbReference type="CDD" id="cd00051">
    <property type="entry name" value="EFh"/>
    <property type="match status" value="1"/>
</dbReference>
<evidence type="ECO:0000313" key="10">
    <source>
        <dbReference type="Proteomes" id="UP001307889"/>
    </source>
</evidence>
<keyword evidence="3 7" id="KW-0812">Transmembrane</keyword>
<dbReference type="InterPro" id="IPR018247">
    <property type="entry name" value="EF_Hand_1_Ca_BS"/>
</dbReference>
<keyword evidence="4" id="KW-0106">Calcium</keyword>
<gene>
    <name evidence="9" type="ORF">NTJ_03027</name>
</gene>
<evidence type="ECO:0000256" key="5">
    <source>
        <dbReference type="ARBA" id="ARBA00022989"/>
    </source>
</evidence>
<comment type="similarity">
    <text evidence="2">Belongs to the peptidase S54 family.</text>
</comment>
<dbReference type="SUPFAM" id="SSF144091">
    <property type="entry name" value="Rhomboid-like"/>
    <property type="match status" value="1"/>
</dbReference>
<feature type="transmembrane region" description="Helical" evidence="7">
    <location>
        <begin position="173"/>
        <end position="195"/>
    </location>
</feature>
<keyword evidence="10" id="KW-1185">Reference proteome</keyword>